<proteinExistence type="predicted"/>
<evidence type="ECO:0000313" key="2">
    <source>
        <dbReference type="EMBL" id="KAG6575338.1"/>
    </source>
</evidence>
<comment type="caution">
    <text evidence="2">The sequence shown here is derived from an EMBL/GenBank/DDBJ whole genome shotgun (WGS) entry which is preliminary data.</text>
</comment>
<feature type="non-terminal residue" evidence="2">
    <location>
        <position position="1"/>
    </location>
</feature>
<feature type="region of interest" description="Disordered" evidence="1">
    <location>
        <begin position="136"/>
        <end position="168"/>
    </location>
</feature>
<feature type="compositionally biased region" description="Polar residues" evidence="1">
    <location>
        <begin position="155"/>
        <end position="168"/>
    </location>
</feature>
<accession>A0AAV6M505</accession>
<evidence type="ECO:0000256" key="1">
    <source>
        <dbReference type="SAM" id="MobiDB-lite"/>
    </source>
</evidence>
<dbReference type="Proteomes" id="UP000685013">
    <property type="component" value="Chromosome 17"/>
</dbReference>
<sequence length="168" mass="17608">MVVFKSLDPGTSNVDLGNEEQPVEGTALAEANLEPIALSASRDQPTVAITLETLQSLIESRVDQAVQSHVDQAVQAALTGLRSQAAPTTPISSQATTVSEAPGVGVQAVIPPTSSTELPDFITTYNAAVKLDATIPRSNQGSSSQMRPSGKRKFTQISSESQHQTVPL</sequence>
<organism evidence="2 3">
    <name type="scientific">Cucurbita argyrosperma subsp. sororia</name>
    <dbReference type="NCBI Taxonomy" id="37648"/>
    <lineage>
        <taxon>Eukaryota</taxon>
        <taxon>Viridiplantae</taxon>
        <taxon>Streptophyta</taxon>
        <taxon>Embryophyta</taxon>
        <taxon>Tracheophyta</taxon>
        <taxon>Spermatophyta</taxon>
        <taxon>Magnoliopsida</taxon>
        <taxon>eudicotyledons</taxon>
        <taxon>Gunneridae</taxon>
        <taxon>Pentapetalae</taxon>
        <taxon>rosids</taxon>
        <taxon>fabids</taxon>
        <taxon>Cucurbitales</taxon>
        <taxon>Cucurbitaceae</taxon>
        <taxon>Cucurbiteae</taxon>
        <taxon>Cucurbita</taxon>
    </lineage>
</organism>
<evidence type="ECO:0000313" key="3">
    <source>
        <dbReference type="Proteomes" id="UP000685013"/>
    </source>
</evidence>
<dbReference type="AlphaFoldDB" id="A0AAV6M505"/>
<feature type="compositionally biased region" description="Polar residues" evidence="1">
    <location>
        <begin position="136"/>
        <end position="147"/>
    </location>
</feature>
<keyword evidence="3" id="KW-1185">Reference proteome</keyword>
<name>A0AAV6M505_9ROSI</name>
<reference evidence="2 3" key="1">
    <citation type="journal article" date="2021" name="Hortic Res">
        <title>The domestication of Cucurbita argyrosperma as revealed by the genome of its wild relative.</title>
        <authorList>
            <person name="Barrera-Redondo J."/>
            <person name="Sanchez-de la Vega G."/>
            <person name="Aguirre-Liguori J.A."/>
            <person name="Castellanos-Morales G."/>
            <person name="Gutierrez-Guerrero Y.T."/>
            <person name="Aguirre-Dugua X."/>
            <person name="Aguirre-Planter E."/>
            <person name="Tenaillon M.I."/>
            <person name="Lira-Saade R."/>
            <person name="Eguiarte L.E."/>
        </authorList>
    </citation>
    <scope>NUCLEOTIDE SEQUENCE [LARGE SCALE GENOMIC DNA]</scope>
    <source>
        <strain evidence="2">JBR-2021</strain>
    </source>
</reference>
<gene>
    <name evidence="2" type="ORF">SDJN03_25977</name>
</gene>
<protein>
    <submittedName>
        <fullName evidence="2">Uncharacterized protein</fullName>
    </submittedName>
</protein>
<dbReference type="EMBL" id="JAGKQH010000017">
    <property type="protein sequence ID" value="KAG6575338.1"/>
    <property type="molecule type" value="Genomic_DNA"/>
</dbReference>